<feature type="region of interest" description="Disordered" evidence="1">
    <location>
        <begin position="372"/>
        <end position="406"/>
    </location>
</feature>
<evidence type="ECO:0000313" key="2">
    <source>
        <dbReference type="EMBL" id="PCH41037.1"/>
    </source>
</evidence>
<protein>
    <recommendedName>
        <fullName evidence="4">BTB domain-containing protein</fullName>
    </recommendedName>
</protein>
<dbReference type="Proteomes" id="UP000218811">
    <property type="component" value="Unassembled WGS sequence"/>
</dbReference>
<sequence length="406" mass="43179">MQQRGNILGAGATIVRTPQDALAVPGASSRRDDDNATHVQPLASLRSETLRPESRALPPLPAAESPLCDGPLRPATPPRPVRAPPPPPETVQLERAMSDASTVCETMVCDSDSGSIRSLRSSLKTRSPVPSVYSPPVPELPANISCSPPPPPFEAILLSPPPTGTVDPARVIVTLETGTVTQRTTLRTLLSRPSFLATYLQELIPSSSASPRRRDSESTYSQTSDSDASDAGSPISSIFQNHLASSGLLPQASTSMHIFLDRPSAPYTHILNYLRTPPGTPEHPAALPHAAKLSSGASARLDALLELRDEARFLDLEELYRLCCDEVRARAVRPAPLGLHVRGFSSGSGSSASLRSVSTLRDIAECDDRGEKAACAEKVGSQQRGRTSTRPEGAAPARSRPNPGWI</sequence>
<keyword evidence="3" id="KW-1185">Reference proteome</keyword>
<feature type="compositionally biased region" description="Pro residues" evidence="1">
    <location>
        <begin position="74"/>
        <end position="89"/>
    </location>
</feature>
<evidence type="ECO:0000313" key="3">
    <source>
        <dbReference type="Proteomes" id="UP000218811"/>
    </source>
</evidence>
<feature type="region of interest" description="Disordered" evidence="1">
    <location>
        <begin position="206"/>
        <end position="234"/>
    </location>
</feature>
<gene>
    <name evidence="2" type="ORF">WOLCODRAFT_118133</name>
</gene>
<dbReference type="SUPFAM" id="SSF54695">
    <property type="entry name" value="POZ domain"/>
    <property type="match status" value="1"/>
</dbReference>
<dbReference type="STRING" id="742152.A0A2H3JXY9"/>
<feature type="compositionally biased region" description="Low complexity" evidence="1">
    <location>
        <begin position="62"/>
        <end position="73"/>
    </location>
</feature>
<reference evidence="2 3" key="1">
    <citation type="journal article" date="2012" name="Science">
        <title>The Paleozoic origin of enzymatic lignin decomposition reconstructed from 31 fungal genomes.</title>
        <authorList>
            <person name="Floudas D."/>
            <person name="Binder M."/>
            <person name="Riley R."/>
            <person name="Barry K."/>
            <person name="Blanchette R.A."/>
            <person name="Henrissat B."/>
            <person name="Martinez A.T."/>
            <person name="Otillar R."/>
            <person name="Spatafora J.W."/>
            <person name="Yadav J.S."/>
            <person name="Aerts A."/>
            <person name="Benoit I."/>
            <person name="Boyd A."/>
            <person name="Carlson A."/>
            <person name="Copeland A."/>
            <person name="Coutinho P.M."/>
            <person name="de Vries R.P."/>
            <person name="Ferreira P."/>
            <person name="Findley K."/>
            <person name="Foster B."/>
            <person name="Gaskell J."/>
            <person name="Glotzer D."/>
            <person name="Gorecki P."/>
            <person name="Heitman J."/>
            <person name="Hesse C."/>
            <person name="Hori C."/>
            <person name="Igarashi K."/>
            <person name="Jurgens J.A."/>
            <person name="Kallen N."/>
            <person name="Kersten P."/>
            <person name="Kohler A."/>
            <person name="Kuees U."/>
            <person name="Kumar T.K.A."/>
            <person name="Kuo A."/>
            <person name="LaButti K."/>
            <person name="Larrondo L.F."/>
            <person name="Lindquist E."/>
            <person name="Ling A."/>
            <person name="Lombard V."/>
            <person name="Lucas S."/>
            <person name="Lundell T."/>
            <person name="Martin R."/>
            <person name="McLaughlin D.J."/>
            <person name="Morgenstern I."/>
            <person name="Morin E."/>
            <person name="Murat C."/>
            <person name="Nagy L.G."/>
            <person name="Nolan M."/>
            <person name="Ohm R.A."/>
            <person name="Patyshakuliyeva A."/>
            <person name="Rokas A."/>
            <person name="Ruiz-Duenas F.J."/>
            <person name="Sabat G."/>
            <person name="Salamov A."/>
            <person name="Samejima M."/>
            <person name="Schmutz J."/>
            <person name="Slot J.C."/>
            <person name="St John F."/>
            <person name="Stenlid J."/>
            <person name="Sun H."/>
            <person name="Sun S."/>
            <person name="Syed K."/>
            <person name="Tsang A."/>
            <person name="Wiebenga A."/>
            <person name="Young D."/>
            <person name="Pisabarro A."/>
            <person name="Eastwood D.C."/>
            <person name="Martin F."/>
            <person name="Cullen D."/>
            <person name="Grigoriev I.V."/>
            <person name="Hibbett D.S."/>
        </authorList>
    </citation>
    <scope>NUCLEOTIDE SEQUENCE [LARGE SCALE GENOMIC DNA]</scope>
    <source>
        <strain evidence="2 3">MD-104</strain>
    </source>
</reference>
<dbReference type="Gene3D" id="3.30.710.10">
    <property type="entry name" value="Potassium Channel Kv1.1, Chain A"/>
    <property type="match status" value="1"/>
</dbReference>
<feature type="region of interest" description="Disordered" evidence="1">
    <location>
        <begin position="1"/>
        <end position="95"/>
    </location>
</feature>
<dbReference type="OMA" id="LRDEACY"/>
<proteinExistence type="predicted"/>
<name>A0A2H3JXY9_WOLCO</name>
<dbReference type="AlphaFoldDB" id="A0A2H3JXY9"/>
<evidence type="ECO:0000256" key="1">
    <source>
        <dbReference type="SAM" id="MobiDB-lite"/>
    </source>
</evidence>
<feature type="compositionally biased region" description="Polar residues" evidence="1">
    <location>
        <begin position="380"/>
        <end position="390"/>
    </location>
</feature>
<organism evidence="2 3">
    <name type="scientific">Wolfiporia cocos (strain MD-104)</name>
    <name type="common">Brown rot fungus</name>
    <dbReference type="NCBI Taxonomy" id="742152"/>
    <lineage>
        <taxon>Eukaryota</taxon>
        <taxon>Fungi</taxon>
        <taxon>Dikarya</taxon>
        <taxon>Basidiomycota</taxon>
        <taxon>Agaricomycotina</taxon>
        <taxon>Agaricomycetes</taxon>
        <taxon>Polyporales</taxon>
        <taxon>Phaeolaceae</taxon>
        <taxon>Wolfiporia</taxon>
    </lineage>
</organism>
<evidence type="ECO:0008006" key="4">
    <source>
        <dbReference type="Google" id="ProtNLM"/>
    </source>
</evidence>
<dbReference type="EMBL" id="KB468113">
    <property type="protein sequence ID" value="PCH41037.1"/>
    <property type="molecule type" value="Genomic_DNA"/>
</dbReference>
<accession>A0A2H3JXY9</accession>
<dbReference type="OrthoDB" id="3363734at2759"/>
<dbReference type="InterPro" id="IPR011333">
    <property type="entry name" value="SKP1/BTB/POZ_sf"/>
</dbReference>